<evidence type="ECO:0000313" key="1">
    <source>
        <dbReference type="Proteomes" id="UP000515154"/>
    </source>
</evidence>
<dbReference type="KEGG" id="osn:118761563"/>
<proteinExistence type="predicted"/>
<dbReference type="Proteomes" id="UP000515154">
    <property type="component" value="Unplaced"/>
</dbReference>
<name>A0A7E6EIQ7_9MOLL</name>
<dbReference type="RefSeq" id="XP_036355491.1">
    <property type="nucleotide sequence ID" value="XM_036499598.1"/>
</dbReference>
<dbReference type="AlphaFoldDB" id="A0A7E6EIQ7"/>
<protein>
    <submittedName>
        <fullName evidence="2">Uncharacterized protein LOC118761563</fullName>
    </submittedName>
</protein>
<accession>A0A7E6EIQ7</accession>
<organism evidence="1 2">
    <name type="scientific">Octopus sinensis</name>
    <name type="common">East Asian common octopus</name>
    <dbReference type="NCBI Taxonomy" id="2607531"/>
    <lineage>
        <taxon>Eukaryota</taxon>
        <taxon>Metazoa</taxon>
        <taxon>Spiralia</taxon>
        <taxon>Lophotrochozoa</taxon>
        <taxon>Mollusca</taxon>
        <taxon>Cephalopoda</taxon>
        <taxon>Coleoidea</taxon>
        <taxon>Octopodiformes</taxon>
        <taxon>Octopoda</taxon>
        <taxon>Incirrata</taxon>
        <taxon>Octopodidae</taxon>
        <taxon>Octopus</taxon>
    </lineage>
</organism>
<reference evidence="2" key="1">
    <citation type="submission" date="2025-08" db="UniProtKB">
        <authorList>
            <consortium name="RefSeq"/>
        </authorList>
    </citation>
    <scope>IDENTIFICATION</scope>
</reference>
<keyword evidence="1" id="KW-1185">Reference proteome</keyword>
<evidence type="ECO:0000313" key="2">
    <source>
        <dbReference type="RefSeq" id="XP_036355491.1"/>
    </source>
</evidence>
<gene>
    <name evidence="2" type="primary">LOC118761563</name>
</gene>
<sequence>MSPNYKELNSTNPFSGMSTLSSTTDCGHGWSVSNAGHYEDLSDLCRYQGDCTWNTRNQLPHTLNRSRGDNNGCNSEPNVDMNTSCCPDQIPLTITGTTSNIIEQPPSVAMAICIPPLPSVPKVTTLPKVP</sequence>